<evidence type="ECO:0000256" key="1">
    <source>
        <dbReference type="SAM" id="SignalP"/>
    </source>
</evidence>
<gene>
    <name evidence="2" type="ORF">SSS_1529</name>
</gene>
<sequence>MSQISSKLIDRILLVLIQLDCIFTFETFHKNYFDSRDDFNYFTPNEIDDDFITKFDLLESYPSIERYQSSDLNHNQIDHQHHHQQLNSLSAIRSRHFFESREIDTETEPNRSPSRIIEIDGGSIPLELHFKSSSSAIKIKQSHSERPFGEGPEFHEHNEPPQLWVTEVRKPIIQEVREIIAPYRKVIQQIEPVIEEIHTIISKAEQSDDFKRTSNQNYHPNNANIIQKDHFVMDQFHQNRLNNFRRY</sequence>
<reference evidence="4" key="1">
    <citation type="journal article" date="2020" name="PLoS Negl. Trop. Dis.">
        <title>High-quality nuclear genome for Sarcoptes scabiei-A critical resource for a neglected parasite.</title>
        <authorList>
            <person name="Korhonen P.K."/>
            <person name="Gasser R.B."/>
            <person name="Ma G."/>
            <person name="Wang T."/>
            <person name="Stroehlein A.J."/>
            <person name="Young N.D."/>
            <person name="Ang C.S."/>
            <person name="Fernando D.D."/>
            <person name="Lu H.C."/>
            <person name="Taylor S."/>
            <person name="Reynolds S.L."/>
            <person name="Mofiz E."/>
            <person name="Najaraj S.H."/>
            <person name="Gowda H."/>
            <person name="Madugundu A."/>
            <person name="Renuse S."/>
            <person name="Holt D."/>
            <person name="Pandey A."/>
            <person name="Papenfuss A.T."/>
            <person name="Fischer K."/>
        </authorList>
    </citation>
    <scope>NUCLEOTIDE SEQUENCE [LARGE SCALE GENOMIC DNA]</scope>
</reference>
<organism evidence="2">
    <name type="scientific">Sarcoptes scabiei</name>
    <name type="common">Itch mite</name>
    <name type="synonym">Acarus scabiei</name>
    <dbReference type="NCBI Taxonomy" id="52283"/>
    <lineage>
        <taxon>Eukaryota</taxon>
        <taxon>Metazoa</taxon>
        <taxon>Ecdysozoa</taxon>
        <taxon>Arthropoda</taxon>
        <taxon>Chelicerata</taxon>
        <taxon>Arachnida</taxon>
        <taxon>Acari</taxon>
        <taxon>Acariformes</taxon>
        <taxon>Sarcoptiformes</taxon>
        <taxon>Astigmata</taxon>
        <taxon>Psoroptidia</taxon>
        <taxon>Sarcoptoidea</taxon>
        <taxon>Sarcoptidae</taxon>
        <taxon>Sarcoptinae</taxon>
        <taxon>Sarcoptes</taxon>
    </lineage>
</organism>
<dbReference type="EnsemblMetazoa" id="SSS_1529s_mrna">
    <property type="protein sequence ID" value="KAF7493197.1"/>
    <property type="gene ID" value="SSS_1529"/>
</dbReference>
<protein>
    <submittedName>
        <fullName evidence="2 3">Uncharacterized protein</fullName>
    </submittedName>
</protein>
<feature type="chain" id="PRO_5038259493" evidence="1">
    <location>
        <begin position="25"/>
        <end position="247"/>
    </location>
</feature>
<evidence type="ECO:0000313" key="4">
    <source>
        <dbReference type="Proteomes" id="UP000070412"/>
    </source>
</evidence>
<accession>A0A834VD90</accession>
<reference evidence="2" key="2">
    <citation type="submission" date="2020-01" db="EMBL/GenBank/DDBJ databases">
        <authorList>
            <person name="Korhonen P.K.K."/>
            <person name="Guangxu M.G."/>
            <person name="Wang T.W."/>
            <person name="Stroehlein A.J.S."/>
            <person name="Young N.D."/>
            <person name="Ang C.-S.A."/>
            <person name="Fernando D.W.F."/>
            <person name="Lu H.L."/>
            <person name="Taylor S.T."/>
            <person name="Ehtesham M.E.M."/>
            <person name="Najaraj S.H.N."/>
            <person name="Harsha G.H.G."/>
            <person name="Madugundu A.M."/>
            <person name="Renuse S.R."/>
            <person name="Holt D.H."/>
            <person name="Pandey A.P."/>
            <person name="Papenfuss A.P."/>
            <person name="Gasser R.B.G."/>
            <person name="Fischer K.F."/>
        </authorList>
    </citation>
    <scope>NUCLEOTIDE SEQUENCE</scope>
    <source>
        <strain evidence="2">SSS_KF_BRIS2020</strain>
    </source>
</reference>
<dbReference type="AlphaFoldDB" id="A0A834VD90"/>
<proteinExistence type="predicted"/>
<dbReference type="Proteomes" id="UP000070412">
    <property type="component" value="Unassembled WGS sequence"/>
</dbReference>
<keyword evidence="4" id="KW-1185">Reference proteome</keyword>
<name>A0A834VD90_SARSC</name>
<keyword evidence="1" id="KW-0732">Signal</keyword>
<evidence type="ECO:0000313" key="2">
    <source>
        <dbReference type="EMBL" id="KAF7493197.1"/>
    </source>
</evidence>
<reference evidence="3" key="3">
    <citation type="submission" date="2022-06" db="UniProtKB">
        <authorList>
            <consortium name="EnsemblMetazoa"/>
        </authorList>
    </citation>
    <scope>IDENTIFICATION</scope>
</reference>
<dbReference type="EMBL" id="WVUK01000056">
    <property type="protein sequence ID" value="KAF7493197.1"/>
    <property type="molecule type" value="Genomic_DNA"/>
</dbReference>
<evidence type="ECO:0000313" key="3">
    <source>
        <dbReference type="EnsemblMetazoa" id="KAF7493197.1"/>
    </source>
</evidence>
<feature type="signal peptide" evidence="1">
    <location>
        <begin position="1"/>
        <end position="24"/>
    </location>
</feature>